<dbReference type="SUPFAM" id="SSF47413">
    <property type="entry name" value="lambda repressor-like DNA-binding domains"/>
    <property type="match status" value="1"/>
</dbReference>
<feature type="coiled-coil region" evidence="1">
    <location>
        <begin position="102"/>
        <end position="129"/>
    </location>
</feature>
<dbReference type="Proteomes" id="UP000479526">
    <property type="component" value="Unassembled WGS sequence"/>
</dbReference>
<evidence type="ECO:0000313" key="3">
    <source>
        <dbReference type="Proteomes" id="UP000479526"/>
    </source>
</evidence>
<dbReference type="Gene3D" id="1.10.260.40">
    <property type="entry name" value="lambda repressor-like DNA-binding domains"/>
    <property type="match status" value="1"/>
</dbReference>
<name>A0A7C9NGI0_9ACTN</name>
<dbReference type="RefSeq" id="WP_161479808.1">
    <property type="nucleotide sequence ID" value="NZ_WXEW01000003.1"/>
</dbReference>
<dbReference type="AlphaFoldDB" id="A0A7C9NGI0"/>
<proteinExistence type="predicted"/>
<protein>
    <submittedName>
        <fullName evidence="2">Helix-turn-helix domain-containing protein</fullName>
    </submittedName>
</protein>
<comment type="caution">
    <text evidence="2">The sequence shown here is derived from an EMBL/GenBank/DDBJ whole genome shotgun (WGS) entry which is preliminary data.</text>
</comment>
<dbReference type="InterPro" id="IPR010982">
    <property type="entry name" value="Lambda_DNA-bd_dom_sf"/>
</dbReference>
<gene>
    <name evidence="2" type="ORF">GT755_12175</name>
</gene>
<keyword evidence="1" id="KW-0175">Coiled coil</keyword>
<dbReference type="CDD" id="cd00093">
    <property type="entry name" value="HTH_XRE"/>
    <property type="match status" value="1"/>
</dbReference>
<dbReference type="EMBL" id="WXEW01000003">
    <property type="protein sequence ID" value="NAS22438.1"/>
    <property type="molecule type" value="Genomic_DNA"/>
</dbReference>
<accession>A0A7C9NGI0</accession>
<sequence length="143" mass="15217">MSESYTHEDWVRLGSAVRQRRHELNLSQPGIAAAGGPSVGVLSKLENGKLPSPPGDRVLISLDRALGWTVGSCTAVLRNDAPTLASSSPQDDIADPATRAALDAQNRLLEAARIEIEMLKNRLAALEGGNHDENGGNKDRQTA</sequence>
<dbReference type="InterPro" id="IPR001387">
    <property type="entry name" value="Cro/C1-type_HTH"/>
</dbReference>
<reference evidence="2 3" key="1">
    <citation type="submission" date="2020-01" db="EMBL/GenBank/DDBJ databases">
        <title>Herbidospora sp. NEAU-GS84 nov., a novel actinomycete isolated from soil.</title>
        <authorList>
            <person name="Han L."/>
        </authorList>
    </citation>
    <scope>NUCLEOTIDE SEQUENCE [LARGE SCALE GENOMIC DNA]</scope>
    <source>
        <strain evidence="2 3">NEAU-GS84</strain>
    </source>
</reference>
<keyword evidence="3" id="KW-1185">Reference proteome</keyword>
<dbReference type="GO" id="GO:0003677">
    <property type="term" value="F:DNA binding"/>
    <property type="evidence" value="ECO:0007669"/>
    <property type="project" value="InterPro"/>
</dbReference>
<evidence type="ECO:0000256" key="1">
    <source>
        <dbReference type="SAM" id="Coils"/>
    </source>
</evidence>
<organism evidence="2 3">
    <name type="scientific">Herbidospora solisilvae</name>
    <dbReference type="NCBI Taxonomy" id="2696284"/>
    <lineage>
        <taxon>Bacteria</taxon>
        <taxon>Bacillati</taxon>
        <taxon>Actinomycetota</taxon>
        <taxon>Actinomycetes</taxon>
        <taxon>Streptosporangiales</taxon>
        <taxon>Streptosporangiaceae</taxon>
        <taxon>Herbidospora</taxon>
    </lineage>
</organism>
<evidence type="ECO:0000313" key="2">
    <source>
        <dbReference type="EMBL" id="NAS22438.1"/>
    </source>
</evidence>